<dbReference type="EMBL" id="WVUH01000078">
    <property type="protein sequence ID" value="MBO4206672.1"/>
    <property type="molecule type" value="Genomic_DNA"/>
</dbReference>
<sequence length="295" mass="32189">MTTAVGSTVSRRQLGRHLRQLREQAGISQDDAAFALGCSRQKIWRVECGAVPVRPRDVKVLCNLYRAGAETTRVLAALATQTREKAWWREYGDAVPNWFSLYVELEMTASRLRHYNGELVPGLLRTPDYAGAVVDNRPASARPERDQAVGLQLGRQALLTRQVPDPPCFEVVLSEAVLQRRIGDPDGMAAQLTHLVTVSRLPNVSVRILPLAVGPTGASEAGPFTILDFPVSGDRGPIEPTTVYSESLTGARYLTRSSEVAAYEEVWSRLVELALPPDESRDMIGGLVGVSAETG</sequence>
<dbReference type="Gene3D" id="1.10.260.40">
    <property type="entry name" value="lambda repressor-like DNA-binding domains"/>
    <property type="match status" value="1"/>
</dbReference>
<dbReference type="Pfam" id="PF19054">
    <property type="entry name" value="DUF5753"/>
    <property type="match status" value="1"/>
</dbReference>
<dbReference type="Pfam" id="PF13560">
    <property type="entry name" value="HTH_31"/>
    <property type="match status" value="1"/>
</dbReference>
<dbReference type="InterPro" id="IPR010982">
    <property type="entry name" value="Lambda_DNA-bd_dom_sf"/>
</dbReference>
<name>A0ABS3VQ57_MICEH</name>
<proteinExistence type="predicted"/>
<comment type="caution">
    <text evidence="2">The sequence shown here is derived from an EMBL/GenBank/DDBJ whole genome shotgun (WGS) entry which is preliminary data.</text>
</comment>
<reference evidence="2 3" key="1">
    <citation type="submission" date="2019-12" db="EMBL/GenBank/DDBJ databases">
        <title>Whole genome sequencing of endophytic Actinobacterium Micromonospora sp. MPMI6T.</title>
        <authorList>
            <person name="Evv R."/>
            <person name="Podile A.R."/>
        </authorList>
    </citation>
    <scope>NUCLEOTIDE SEQUENCE [LARGE SCALE GENOMIC DNA]</scope>
    <source>
        <strain evidence="2 3">MPMI6</strain>
    </source>
</reference>
<dbReference type="RefSeq" id="WP_208813570.1">
    <property type="nucleotide sequence ID" value="NZ_WVUH01000078.1"/>
</dbReference>
<evidence type="ECO:0000313" key="2">
    <source>
        <dbReference type="EMBL" id="MBO4206672.1"/>
    </source>
</evidence>
<accession>A0ABS3VQ57</accession>
<evidence type="ECO:0000259" key="1">
    <source>
        <dbReference type="PROSITE" id="PS50943"/>
    </source>
</evidence>
<dbReference type="Proteomes" id="UP000823521">
    <property type="component" value="Unassembled WGS sequence"/>
</dbReference>
<organism evidence="2 3">
    <name type="scientific">Micromonospora echinofusca</name>
    <dbReference type="NCBI Taxonomy" id="47858"/>
    <lineage>
        <taxon>Bacteria</taxon>
        <taxon>Bacillati</taxon>
        <taxon>Actinomycetota</taxon>
        <taxon>Actinomycetes</taxon>
        <taxon>Micromonosporales</taxon>
        <taxon>Micromonosporaceae</taxon>
        <taxon>Micromonospora</taxon>
    </lineage>
</organism>
<dbReference type="InterPro" id="IPR001387">
    <property type="entry name" value="Cro/C1-type_HTH"/>
</dbReference>
<dbReference type="PROSITE" id="PS50943">
    <property type="entry name" value="HTH_CROC1"/>
    <property type="match status" value="1"/>
</dbReference>
<keyword evidence="3" id="KW-1185">Reference proteome</keyword>
<gene>
    <name evidence="2" type="ORF">GSF22_11750</name>
</gene>
<feature type="domain" description="HTH cro/C1-type" evidence="1">
    <location>
        <begin position="18"/>
        <end position="49"/>
    </location>
</feature>
<dbReference type="CDD" id="cd00093">
    <property type="entry name" value="HTH_XRE"/>
    <property type="match status" value="1"/>
</dbReference>
<protein>
    <submittedName>
        <fullName evidence="2">Helix-turn-helix domain-containing protein</fullName>
    </submittedName>
</protein>
<dbReference type="SUPFAM" id="SSF47413">
    <property type="entry name" value="lambda repressor-like DNA-binding domains"/>
    <property type="match status" value="1"/>
</dbReference>
<dbReference type="InterPro" id="IPR043917">
    <property type="entry name" value="DUF5753"/>
</dbReference>
<evidence type="ECO:0000313" key="3">
    <source>
        <dbReference type="Proteomes" id="UP000823521"/>
    </source>
</evidence>
<dbReference type="SMART" id="SM00530">
    <property type="entry name" value="HTH_XRE"/>
    <property type="match status" value="1"/>
</dbReference>